<dbReference type="Proteomes" id="UP000293995">
    <property type="component" value="Chromosome"/>
</dbReference>
<evidence type="ECO:0000313" key="2">
    <source>
        <dbReference type="Proteomes" id="UP000293995"/>
    </source>
</evidence>
<protein>
    <submittedName>
        <fullName evidence="1">Uncharacterized protein</fullName>
    </submittedName>
</protein>
<keyword evidence="2" id="KW-1185">Reference proteome</keyword>
<dbReference type="RefSeq" id="WP_129391533.1">
    <property type="nucleotide sequence ID" value="NZ_CP035494.1"/>
</dbReference>
<dbReference type="AlphaFoldDB" id="A0A4V0YDK1"/>
<dbReference type="OrthoDB" id="1013705at2"/>
<evidence type="ECO:0000313" key="1">
    <source>
        <dbReference type="EMBL" id="QAY60991.1"/>
    </source>
</evidence>
<name>A0A4V0YDK1_9MICO</name>
<organism evidence="1 2">
    <name type="scientific">Microbacterium protaetiae</name>
    <dbReference type="NCBI Taxonomy" id="2509458"/>
    <lineage>
        <taxon>Bacteria</taxon>
        <taxon>Bacillati</taxon>
        <taxon>Actinomycetota</taxon>
        <taxon>Actinomycetes</taxon>
        <taxon>Micrococcales</taxon>
        <taxon>Microbacteriaceae</taxon>
        <taxon>Microbacterium</taxon>
    </lineage>
</organism>
<sequence length="325" mass="33118">MADTSVDTAEDRALDALVSVIQSSAGPGAAQAQALLLRRLALDGDIIPTRMPAVRNVTEAAGYLNLLDTLGQRQTMLDVLSGALGVASASARSLEQALPPLAMSPLANDRPVGDAAATAPSNVLVRADLIAGLVAARDAVHVYGAVLPLWSPPAPVPPSLATDELDAVGRRLRLLPTAALADPTTDSLLLARPVGGLPGAFAVMARPDPAAAATASLPDVEYEAVVRDAATSTAMTMPLGIAKLVPLVPALSAGGWRSLTVDALPARASDLAWAAVTAISGLVPGATRLRDELLLMHTAADVADSPFAAKLDWIWDGTAFAAPAP</sequence>
<accession>A0A4V0YDK1</accession>
<proteinExistence type="predicted"/>
<dbReference type="KEGG" id="mprt:ET475_14005"/>
<reference evidence="1 2" key="1">
    <citation type="submission" date="2019-01" db="EMBL/GenBank/DDBJ databases">
        <title>Genome sequencing of strain DFW100M-13.</title>
        <authorList>
            <person name="Heo J."/>
            <person name="Kim S.-J."/>
            <person name="Kim J.-S."/>
            <person name="Hong S.-B."/>
            <person name="Kwon S.-W."/>
        </authorList>
    </citation>
    <scope>NUCLEOTIDE SEQUENCE [LARGE SCALE GENOMIC DNA]</scope>
    <source>
        <strain evidence="1 2">DFW100M-13</strain>
    </source>
</reference>
<dbReference type="EMBL" id="CP035494">
    <property type="protein sequence ID" value="QAY60991.1"/>
    <property type="molecule type" value="Genomic_DNA"/>
</dbReference>
<gene>
    <name evidence="1" type="ORF">ET475_14005</name>
</gene>